<dbReference type="Proteomes" id="UP000298324">
    <property type="component" value="Unassembled WGS sequence"/>
</dbReference>
<evidence type="ECO:0000313" key="2">
    <source>
        <dbReference type="EMBL" id="TEB08595.1"/>
    </source>
</evidence>
<evidence type="ECO:0000259" key="1">
    <source>
        <dbReference type="Pfam" id="PF14287"/>
    </source>
</evidence>
<reference evidence="2 3" key="1">
    <citation type="journal article" date="2018" name="Environ. Microbiol.">
        <title>Novel energy conservation strategies and behaviour of Pelotomaculum schinkii driving syntrophic propionate catabolism.</title>
        <authorList>
            <person name="Hidalgo-Ahumada C.A.P."/>
            <person name="Nobu M.K."/>
            <person name="Narihiro T."/>
            <person name="Tamaki H."/>
            <person name="Liu W.T."/>
            <person name="Kamagata Y."/>
            <person name="Stams A.J.M."/>
            <person name="Imachi H."/>
            <person name="Sousa D.Z."/>
        </authorList>
    </citation>
    <scope>NUCLEOTIDE SEQUENCE [LARGE SCALE GENOMIC DNA]</scope>
    <source>
        <strain evidence="2 3">HH</strain>
    </source>
</reference>
<dbReference type="EMBL" id="QFGA01000001">
    <property type="protein sequence ID" value="TEB08595.1"/>
    <property type="molecule type" value="Genomic_DNA"/>
</dbReference>
<accession>A0A4Y7RHW8</accession>
<dbReference type="RefSeq" id="WP_134217401.1">
    <property type="nucleotide sequence ID" value="NZ_QFGA01000001.1"/>
</dbReference>
<protein>
    <recommendedName>
        <fullName evidence="1">DUF4368 domain-containing protein</fullName>
    </recommendedName>
</protein>
<dbReference type="InterPro" id="IPR025378">
    <property type="entry name" value="DUF4368"/>
</dbReference>
<proteinExistence type="predicted"/>
<comment type="caution">
    <text evidence="2">The sequence shown here is derived from an EMBL/GenBank/DDBJ whole genome shotgun (WGS) entry which is preliminary data.</text>
</comment>
<sequence length="71" mass="8318">MEAFIEKAKRYTEIRELTPEILRLFISRIEVGERGEKYSRTAEQSIRIVYRDVGVMDSVEPVIENTEENIA</sequence>
<name>A0A4Y7RHW8_9FIRM</name>
<dbReference type="AlphaFoldDB" id="A0A4Y7RHW8"/>
<gene>
    <name evidence="2" type="ORF">Psch_02160</name>
</gene>
<feature type="domain" description="DUF4368" evidence="1">
    <location>
        <begin position="2"/>
        <end position="56"/>
    </location>
</feature>
<keyword evidence="3" id="KW-1185">Reference proteome</keyword>
<dbReference type="Pfam" id="PF14287">
    <property type="entry name" value="DUF4368"/>
    <property type="match status" value="1"/>
</dbReference>
<organism evidence="2 3">
    <name type="scientific">Pelotomaculum schinkii</name>
    <dbReference type="NCBI Taxonomy" id="78350"/>
    <lineage>
        <taxon>Bacteria</taxon>
        <taxon>Bacillati</taxon>
        <taxon>Bacillota</taxon>
        <taxon>Clostridia</taxon>
        <taxon>Eubacteriales</taxon>
        <taxon>Desulfotomaculaceae</taxon>
        <taxon>Pelotomaculum</taxon>
    </lineage>
</organism>
<evidence type="ECO:0000313" key="3">
    <source>
        <dbReference type="Proteomes" id="UP000298324"/>
    </source>
</evidence>